<evidence type="ECO:0000313" key="1">
    <source>
        <dbReference type="EMBL" id="MDR7304481.1"/>
    </source>
</evidence>
<reference evidence="1" key="1">
    <citation type="submission" date="2023-07" db="EMBL/GenBank/DDBJ databases">
        <title>Sequencing the genomes of 1000 actinobacteria strains.</title>
        <authorList>
            <person name="Klenk H.-P."/>
        </authorList>
    </citation>
    <scope>NUCLEOTIDE SEQUENCE</scope>
    <source>
        <strain evidence="1">DSM 45977</strain>
    </source>
</reference>
<organism evidence="1 2">
    <name type="scientific">Haloactinomyces albus</name>
    <dbReference type="NCBI Taxonomy" id="1352928"/>
    <lineage>
        <taxon>Bacteria</taxon>
        <taxon>Bacillati</taxon>
        <taxon>Actinomycetota</taxon>
        <taxon>Actinomycetes</taxon>
        <taxon>Actinopolysporales</taxon>
        <taxon>Actinopolysporaceae</taxon>
        <taxon>Haloactinomyces</taxon>
    </lineage>
</organism>
<protein>
    <submittedName>
        <fullName evidence="1">Uncharacterized protein YbjT (DUF2867 family)</fullName>
    </submittedName>
</protein>
<evidence type="ECO:0000313" key="2">
    <source>
        <dbReference type="Proteomes" id="UP001180845"/>
    </source>
</evidence>
<dbReference type="Gene3D" id="3.40.50.720">
    <property type="entry name" value="NAD(P)-binding Rossmann-like Domain"/>
    <property type="match status" value="1"/>
</dbReference>
<dbReference type="Proteomes" id="UP001180845">
    <property type="component" value="Unassembled WGS sequence"/>
</dbReference>
<sequence length="72" mass="7694">MSSSYPWARQVSGVFRSHPDFTGSRERGVIANSIGDGHIATAPRKDFAEAATVDLTTPGHEGKVYELSGDTT</sequence>
<dbReference type="AlphaFoldDB" id="A0AAE4CPJ0"/>
<dbReference type="RefSeq" id="WP_310278626.1">
    <property type="nucleotide sequence ID" value="NZ_JAVDXW010000002.1"/>
</dbReference>
<name>A0AAE4CPJ0_9ACTN</name>
<accession>A0AAE4CPJ0</accession>
<keyword evidence="2" id="KW-1185">Reference proteome</keyword>
<gene>
    <name evidence="1" type="ORF">JOF55_004725</name>
</gene>
<dbReference type="Gene3D" id="3.90.25.10">
    <property type="entry name" value="UDP-galactose 4-epimerase, domain 1"/>
    <property type="match status" value="1"/>
</dbReference>
<dbReference type="EMBL" id="JAVDXW010000002">
    <property type="protein sequence ID" value="MDR7304481.1"/>
    <property type="molecule type" value="Genomic_DNA"/>
</dbReference>
<comment type="caution">
    <text evidence="1">The sequence shown here is derived from an EMBL/GenBank/DDBJ whole genome shotgun (WGS) entry which is preliminary data.</text>
</comment>
<proteinExistence type="predicted"/>